<comment type="caution">
    <text evidence="4">The sequence shown here is derived from an EMBL/GenBank/DDBJ whole genome shotgun (WGS) entry which is preliminary data.</text>
</comment>
<accession>A0A0W0YSD6</accession>
<dbReference type="PROSITE" id="PS51186">
    <property type="entry name" value="GNAT"/>
    <property type="match status" value="2"/>
</dbReference>
<dbReference type="eggNOG" id="COG5628">
    <property type="taxonomic scope" value="Bacteria"/>
</dbReference>
<name>A0A0W0YSD6_9GAMM</name>
<dbReference type="PATRIC" id="fig|28087.4.peg.413"/>
<feature type="domain" description="N-acetyltransferase" evidence="3">
    <location>
        <begin position="21"/>
        <end position="176"/>
    </location>
</feature>
<dbReference type="Proteomes" id="UP000054621">
    <property type="component" value="Unassembled WGS sequence"/>
</dbReference>
<dbReference type="InterPro" id="IPR050832">
    <property type="entry name" value="Bact_Acetyltransf"/>
</dbReference>
<keyword evidence="2" id="KW-0012">Acyltransferase</keyword>
<evidence type="ECO:0000313" key="5">
    <source>
        <dbReference type="Proteomes" id="UP000054621"/>
    </source>
</evidence>
<evidence type="ECO:0000256" key="2">
    <source>
        <dbReference type="ARBA" id="ARBA00023315"/>
    </source>
</evidence>
<dbReference type="SUPFAM" id="SSF55729">
    <property type="entry name" value="Acyl-CoA N-acyltransferases (Nat)"/>
    <property type="match status" value="2"/>
</dbReference>
<evidence type="ECO:0000259" key="3">
    <source>
        <dbReference type="PROSITE" id="PS51186"/>
    </source>
</evidence>
<dbReference type="RefSeq" id="WP_027270082.1">
    <property type="nucleotide sequence ID" value="NZ_CAAAJE010000003.1"/>
</dbReference>
<feature type="domain" description="N-acetyltransferase" evidence="3">
    <location>
        <begin position="173"/>
        <end position="325"/>
    </location>
</feature>
<gene>
    <name evidence="4" type="ORF">Lsai_0395</name>
</gene>
<dbReference type="PANTHER" id="PTHR43877">
    <property type="entry name" value="AMINOALKYLPHOSPHONATE N-ACETYLTRANSFERASE-RELATED-RELATED"/>
    <property type="match status" value="1"/>
</dbReference>
<keyword evidence="1 4" id="KW-0808">Transferase</keyword>
<proteinExistence type="predicted"/>
<evidence type="ECO:0000313" key="4">
    <source>
        <dbReference type="EMBL" id="KTD59751.1"/>
    </source>
</evidence>
<reference evidence="4 5" key="1">
    <citation type="submission" date="2015-11" db="EMBL/GenBank/DDBJ databases">
        <title>Genomic analysis of 38 Legionella species identifies large and diverse effector repertoires.</title>
        <authorList>
            <person name="Burstein D."/>
            <person name="Amaro F."/>
            <person name="Zusman T."/>
            <person name="Lifshitz Z."/>
            <person name="Cohen O."/>
            <person name="Gilbert J.A."/>
            <person name="Pupko T."/>
            <person name="Shuman H.A."/>
            <person name="Segal G."/>
        </authorList>
    </citation>
    <scope>NUCLEOTIDE SEQUENCE [LARGE SCALE GENOMIC DNA]</scope>
    <source>
        <strain evidence="4 5">Mt.St.Helens-4</strain>
    </source>
</reference>
<dbReference type="STRING" id="28087.Lsai_0395"/>
<evidence type="ECO:0000256" key="1">
    <source>
        <dbReference type="ARBA" id="ARBA00022679"/>
    </source>
</evidence>
<dbReference type="GO" id="GO:0016747">
    <property type="term" value="F:acyltransferase activity, transferring groups other than amino-acyl groups"/>
    <property type="evidence" value="ECO:0007669"/>
    <property type="project" value="InterPro"/>
</dbReference>
<dbReference type="eggNOG" id="COG0456">
    <property type="taxonomic scope" value="Bacteria"/>
</dbReference>
<dbReference type="CDD" id="cd04301">
    <property type="entry name" value="NAT_SF"/>
    <property type="match status" value="2"/>
</dbReference>
<dbReference type="AlphaFoldDB" id="A0A0W0YSD6"/>
<protein>
    <submittedName>
        <fullName evidence="4">GNAT family acetyltransferase</fullName>
    </submittedName>
</protein>
<dbReference type="InterPro" id="IPR000182">
    <property type="entry name" value="GNAT_dom"/>
</dbReference>
<dbReference type="OrthoDB" id="8479334at2"/>
<dbReference type="EMBL" id="LNYV01000004">
    <property type="protein sequence ID" value="KTD59751.1"/>
    <property type="molecule type" value="Genomic_DNA"/>
</dbReference>
<dbReference type="Pfam" id="PF00583">
    <property type="entry name" value="Acetyltransf_1"/>
    <property type="match status" value="2"/>
</dbReference>
<dbReference type="Gene3D" id="3.40.630.30">
    <property type="match status" value="2"/>
</dbReference>
<sequence>MHHTPVAIKPQLIPASLNDYPIIRNMARFYVYDLSRNCGHSSVDWAIPVDGLYEAFACKNYFEDADRKAFLIKIGDELAGFVLLNQVATSSDVHWSVGEFFILARFQRQGIGRLVAHDLWNTYPGRWEVSIFPENKDGLSFWRKTISVYTEGKYSEVVKKIDYDPYQPKRIILNFETKISESQDLKRNVSRITFVDQLSESLEKHMTDDLIAYERKHGIDVNYKRFSVVLANEVNEVCGVINAFTVFAEIYIDDIWVDTNHRGKGYGRQLIEALEVHFKGQGFNNINLCTSAFQAPEFYKKCGFQEEFTRINKKNPELSKTFFVKFFEEEPETQGRIN</sequence>
<organism evidence="4 5">
    <name type="scientific">Legionella sainthelensi</name>
    <dbReference type="NCBI Taxonomy" id="28087"/>
    <lineage>
        <taxon>Bacteria</taxon>
        <taxon>Pseudomonadati</taxon>
        <taxon>Pseudomonadota</taxon>
        <taxon>Gammaproteobacteria</taxon>
        <taxon>Legionellales</taxon>
        <taxon>Legionellaceae</taxon>
        <taxon>Legionella</taxon>
    </lineage>
</organism>
<dbReference type="InterPro" id="IPR016181">
    <property type="entry name" value="Acyl_CoA_acyltransferase"/>
</dbReference>